<keyword evidence="3" id="KW-1185">Reference proteome</keyword>
<dbReference type="EMBL" id="KN817525">
    <property type="protein sequence ID" value="KJA27072.1"/>
    <property type="molecule type" value="Genomic_DNA"/>
</dbReference>
<feature type="region of interest" description="Disordered" evidence="1">
    <location>
        <begin position="633"/>
        <end position="709"/>
    </location>
</feature>
<evidence type="ECO:0000256" key="1">
    <source>
        <dbReference type="SAM" id="MobiDB-lite"/>
    </source>
</evidence>
<evidence type="ECO:0008006" key="4">
    <source>
        <dbReference type="Google" id="ProtNLM"/>
    </source>
</evidence>
<gene>
    <name evidence="2" type="ORF">HYPSUDRAFT_63331</name>
</gene>
<dbReference type="OrthoDB" id="435460at2759"/>
<sequence length="744" mass="81701">MSELLGSDGSGGSDNSVEFNLPGGSQDHSATTNRRKVFRDENGFPIGFVFHKSIGNARRKQLTRQITAHGGIVLDGPMGADTLLVDNTVNEDLEQFACTSSTNKARARLRVERVSFVQRCIDRKAFHHASMKVSPMTGVPESTGRTSFTSEDFEHLAWFLSRMVPDPGAGGRQSLRLYAMMVNLGDTDPEYKWVKRHTAESWKEHNKKNKAKYHTRIAQLVKAEPPDPSKVWPYDRRATKTASKRLQNDEESQKSSEEDDSDAQFEPTSRKRRISGDTSRTMHSPAKRPRTSYGNSTSKGKGKAVEAFEIEESEEEMEPRVSDKDSLFDADPQFDDEHGPLTGGRSPERTMVVLAAANPSARNFPTQETLVGTARNSPSTQPFAARKLVNLPPRKTTNSEDRTVPTSLPTTSAPQPPSSSSPARVTTRSSQLMPPPPEQAVPQPYRPPVKAARRKVVVPGAPEESSAPFRNLRKNSRRNAEPQQAVARPQAKPSGKTRRDEGAAEAGAEVPTKANAPPPRVVRASSRLRSVEPEILSLPGRRTAQKKRADPIVEADDEHENPVGETLAEEQDVANLLAVDSVEVSARQSRDVERGISMDTDDVHIERGLYTESSSAPRKFNFLTRNPTDVLKRAQTASRRHSMHPSAGGSALAGTQTPLPHLTQRKPRQGVPKSSSVNTPRRSQPMTPRTPFTLEKRGSSAESFPLPGTRARTVLEEVQRYEGSTPYKPPPGTRAAAAIAGQGF</sequence>
<dbReference type="STRING" id="945553.A0A0D2LHG6"/>
<feature type="compositionally biased region" description="Acidic residues" evidence="1">
    <location>
        <begin position="308"/>
        <end position="317"/>
    </location>
</feature>
<dbReference type="OMA" id="SWKERYK"/>
<feature type="compositionally biased region" description="Polar residues" evidence="1">
    <location>
        <begin position="360"/>
        <end position="382"/>
    </location>
</feature>
<feature type="compositionally biased region" description="Basic and acidic residues" evidence="1">
    <location>
        <begin position="246"/>
        <end position="256"/>
    </location>
</feature>
<name>A0A0D2LHG6_HYPSF</name>
<evidence type="ECO:0000313" key="2">
    <source>
        <dbReference type="EMBL" id="KJA27072.1"/>
    </source>
</evidence>
<protein>
    <recommendedName>
        <fullName evidence="4">BRCT domain-containing protein</fullName>
    </recommendedName>
</protein>
<feature type="compositionally biased region" description="Pro residues" evidence="1">
    <location>
        <begin position="433"/>
        <end position="447"/>
    </location>
</feature>
<reference evidence="3" key="1">
    <citation type="submission" date="2014-04" db="EMBL/GenBank/DDBJ databases">
        <title>Evolutionary Origins and Diversification of the Mycorrhizal Mutualists.</title>
        <authorList>
            <consortium name="DOE Joint Genome Institute"/>
            <consortium name="Mycorrhizal Genomics Consortium"/>
            <person name="Kohler A."/>
            <person name="Kuo A."/>
            <person name="Nagy L.G."/>
            <person name="Floudas D."/>
            <person name="Copeland A."/>
            <person name="Barry K.W."/>
            <person name="Cichocki N."/>
            <person name="Veneault-Fourrey C."/>
            <person name="LaButti K."/>
            <person name="Lindquist E.A."/>
            <person name="Lipzen A."/>
            <person name="Lundell T."/>
            <person name="Morin E."/>
            <person name="Murat C."/>
            <person name="Riley R."/>
            <person name="Ohm R."/>
            <person name="Sun H."/>
            <person name="Tunlid A."/>
            <person name="Henrissat B."/>
            <person name="Grigoriev I.V."/>
            <person name="Hibbett D.S."/>
            <person name="Martin F."/>
        </authorList>
    </citation>
    <scope>NUCLEOTIDE SEQUENCE [LARGE SCALE GENOMIC DNA]</scope>
    <source>
        <strain evidence="3">FD-334 SS-4</strain>
    </source>
</reference>
<organism evidence="2 3">
    <name type="scientific">Hypholoma sublateritium (strain FD-334 SS-4)</name>
    <dbReference type="NCBI Taxonomy" id="945553"/>
    <lineage>
        <taxon>Eukaryota</taxon>
        <taxon>Fungi</taxon>
        <taxon>Dikarya</taxon>
        <taxon>Basidiomycota</taxon>
        <taxon>Agaricomycotina</taxon>
        <taxon>Agaricomycetes</taxon>
        <taxon>Agaricomycetidae</taxon>
        <taxon>Agaricales</taxon>
        <taxon>Agaricineae</taxon>
        <taxon>Strophariaceae</taxon>
        <taxon>Hypholoma</taxon>
    </lineage>
</organism>
<feature type="compositionally biased region" description="Basic and acidic residues" evidence="1">
    <location>
        <begin position="318"/>
        <end position="327"/>
    </location>
</feature>
<feature type="region of interest" description="Disordered" evidence="1">
    <location>
        <begin position="1"/>
        <end position="34"/>
    </location>
</feature>
<accession>A0A0D2LHG6</accession>
<feature type="compositionally biased region" description="Polar residues" evidence="1">
    <location>
        <begin position="672"/>
        <end position="687"/>
    </location>
</feature>
<proteinExistence type="predicted"/>
<dbReference type="Proteomes" id="UP000054270">
    <property type="component" value="Unassembled WGS sequence"/>
</dbReference>
<dbReference type="AlphaFoldDB" id="A0A0D2LHG6"/>
<feature type="region of interest" description="Disordered" evidence="1">
    <location>
        <begin position="219"/>
        <end position="563"/>
    </location>
</feature>
<evidence type="ECO:0000313" key="3">
    <source>
        <dbReference type="Proteomes" id="UP000054270"/>
    </source>
</evidence>